<name>W4G175_APHAT</name>
<dbReference type="EMBL" id="KI913148">
    <property type="protein sequence ID" value="ETV73460.1"/>
    <property type="molecule type" value="Genomic_DNA"/>
</dbReference>
<dbReference type="RefSeq" id="XP_009836888.1">
    <property type="nucleotide sequence ID" value="XM_009838586.1"/>
</dbReference>
<dbReference type="GeneID" id="20813591"/>
<sequence length="111" mass="12461">MPVSPRWFCPHLLSYPVILKVVEQPTDAPPPSDERAATTALLTVWCRNNCAPKRKARLARILHLQGQGMMATTKYQDEHPFALPTLVEPLPMEIRHRCCLASMLSLTTRGA</sequence>
<reference evidence="1" key="1">
    <citation type="submission" date="2013-12" db="EMBL/GenBank/DDBJ databases">
        <title>The Genome Sequence of Aphanomyces astaci APO3.</title>
        <authorList>
            <consortium name="The Broad Institute Genomics Platform"/>
            <person name="Russ C."/>
            <person name="Tyler B."/>
            <person name="van West P."/>
            <person name="Dieguez-Uribeondo J."/>
            <person name="Young S.K."/>
            <person name="Zeng Q."/>
            <person name="Gargeya S."/>
            <person name="Fitzgerald M."/>
            <person name="Abouelleil A."/>
            <person name="Alvarado L."/>
            <person name="Chapman S.B."/>
            <person name="Gainer-Dewar J."/>
            <person name="Goldberg J."/>
            <person name="Griggs A."/>
            <person name="Gujja S."/>
            <person name="Hansen M."/>
            <person name="Howarth C."/>
            <person name="Imamovic A."/>
            <person name="Ireland A."/>
            <person name="Larimer J."/>
            <person name="McCowan C."/>
            <person name="Murphy C."/>
            <person name="Pearson M."/>
            <person name="Poon T.W."/>
            <person name="Priest M."/>
            <person name="Roberts A."/>
            <person name="Saif S."/>
            <person name="Shea T."/>
            <person name="Sykes S."/>
            <person name="Wortman J."/>
            <person name="Nusbaum C."/>
            <person name="Birren B."/>
        </authorList>
    </citation>
    <scope>NUCLEOTIDE SEQUENCE [LARGE SCALE GENOMIC DNA]</scope>
    <source>
        <strain evidence="1">APO3</strain>
    </source>
</reference>
<dbReference type="RefSeq" id="XP_009836885.1">
    <property type="nucleotide sequence ID" value="XM_009838583.1"/>
</dbReference>
<dbReference type="VEuPathDB" id="FungiDB:H257_11595"/>
<dbReference type="EMBL" id="KI913148">
    <property type="protein sequence ID" value="ETV73462.1"/>
    <property type="molecule type" value="Genomic_DNA"/>
</dbReference>
<gene>
    <name evidence="1" type="ORF">H257_11595</name>
</gene>
<dbReference type="RefSeq" id="XP_009836886.1">
    <property type="nucleotide sequence ID" value="XM_009838584.1"/>
</dbReference>
<evidence type="ECO:0000313" key="1">
    <source>
        <dbReference type="EMBL" id="ETV73462.1"/>
    </source>
</evidence>
<dbReference type="EMBL" id="KI913148">
    <property type="protein sequence ID" value="ETV73459.1"/>
    <property type="molecule type" value="Genomic_DNA"/>
</dbReference>
<dbReference type="AlphaFoldDB" id="W4G175"/>
<protein>
    <submittedName>
        <fullName evidence="1">Uncharacterized protein</fullName>
    </submittedName>
</protein>
<proteinExistence type="predicted"/>
<dbReference type="RefSeq" id="XP_009836887.1">
    <property type="nucleotide sequence ID" value="XM_009838585.1"/>
</dbReference>
<organism evidence="1">
    <name type="scientific">Aphanomyces astaci</name>
    <name type="common">Crayfish plague agent</name>
    <dbReference type="NCBI Taxonomy" id="112090"/>
    <lineage>
        <taxon>Eukaryota</taxon>
        <taxon>Sar</taxon>
        <taxon>Stramenopiles</taxon>
        <taxon>Oomycota</taxon>
        <taxon>Saprolegniomycetes</taxon>
        <taxon>Saprolegniales</taxon>
        <taxon>Verrucalvaceae</taxon>
        <taxon>Aphanomyces</taxon>
    </lineage>
</organism>
<accession>W4G175</accession>
<dbReference type="EMBL" id="KI913148">
    <property type="protein sequence ID" value="ETV73461.1"/>
    <property type="molecule type" value="Genomic_DNA"/>
</dbReference>